<dbReference type="Proteomes" id="UP001649230">
    <property type="component" value="Chromosome"/>
</dbReference>
<evidence type="ECO:0000313" key="1">
    <source>
        <dbReference type="EMBL" id="UJF36196.1"/>
    </source>
</evidence>
<dbReference type="PROSITE" id="PS51257">
    <property type="entry name" value="PROKAR_LIPOPROTEIN"/>
    <property type="match status" value="1"/>
</dbReference>
<reference evidence="1 2" key="1">
    <citation type="journal article" date="2024" name="Int. J. Syst. Evol. Microbiol.">
        <title>Paenibacillus hexagrammi sp. nov., a novel bacterium isolated from the gut content of Hexagrammos agrammus.</title>
        <authorList>
            <person name="Jung H.K."/>
            <person name="Kim D.G."/>
            <person name="Zin H."/>
            <person name="Park J."/>
            <person name="Jung H."/>
            <person name="Kim Y.O."/>
            <person name="Kong H.J."/>
            <person name="Kim J.W."/>
            <person name="Kim Y.S."/>
        </authorList>
    </citation>
    <scope>NUCLEOTIDE SEQUENCE [LARGE SCALE GENOMIC DNA]</scope>
    <source>
        <strain evidence="1 2">YPD9-1</strain>
    </source>
</reference>
<organism evidence="1 2">
    <name type="scientific">Paenibacillus hexagrammi</name>
    <dbReference type="NCBI Taxonomy" id="2908839"/>
    <lineage>
        <taxon>Bacteria</taxon>
        <taxon>Bacillati</taxon>
        <taxon>Bacillota</taxon>
        <taxon>Bacilli</taxon>
        <taxon>Bacillales</taxon>
        <taxon>Paenibacillaceae</taxon>
        <taxon>Paenibacillus</taxon>
    </lineage>
</organism>
<dbReference type="EMBL" id="CP090978">
    <property type="protein sequence ID" value="UJF36196.1"/>
    <property type="molecule type" value="Genomic_DNA"/>
</dbReference>
<proteinExistence type="predicted"/>
<dbReference type="RefSeq" id="WP_235122751.1">
    <property type="nucleotide sequence ID" value="NZ_CP090978.1"/>
</dbReference>
<accession>A0ABY3ST61</accession>
<protein>
    <submittedName>
        <fullName evidence="1">DUF3939 domain-containing protein</fullName>
    </submittedName>
</protein>
<name>A0ABY3ST61_9BACL</name>
<keyword evidence="2" id="KW-1185">Reference proteome</keyword>
<sequence>MKRQLLSKQLGISVLFICLLVALSGCAYPSELRMENKINPAEFITVVQQAVDQFHEKTGVLPIKNSEMDTPLYEKYVIDFGKLQKGHFLSSVPANAFESGGIFIYVLIDVETKPQVKLMDLSAYQSVPDVQTKVDEYKMKHNGEAPVSISINDQFGYVDFDKMGMKSPEVKSSFDRQSTITYIIHKQTGTVAIDYAPDIMKLIQGKSGTLTDYLKPDQDLRKLLAAQSYFVPIKSYPYRWKDEQPIPVEE</sequence>
<gene>
    <name evidence="1" type="ORF">L0M14_14725</name>
</gene>
<evidence type="ECO:0000313" key="2">
    <source>
        <dbReference type="Proteomes" id="UP001649230"/>
    </source>
</evidence>